<keyword evidence="6" id="KW-0132">Cell division</keyword>
<dbReference type="GO" id="GO:0005524">
    <property type="term" value="F:ATP binding"/>
    <property type="evidence" value="ECO:0007669"/>
    <property type="project" value="UniProtKB-UniRule"/>
</dbReference>
<dbReference type="InterPro" id="IPR050206">
    <property type="entry name" value="FtsK/SpoIIIE/SftA"/>
</dbReference>
<proteinExistence type="predicted"/>
<feature type="domain" description="FtsK" evidence="5">
    <location>
        <begin position="33"/>
        <end position="223"/>
    </location>
</feature>
<dbReference type="GO" id="GO:0003677">
    <property type="term" value="F:DNA binding"/>
    <property type="evidence" value="ECO:0007669"/>
    <property type="project" value="InterPro"/>
</dbReference>
<dbReference type="InterPro" id="IPR027417">
    <property type="entry name" value="P-loop_NTPase"/>
</dbReference>
<dbReference type="PROSITE" id="PS50901">
    <property type="entry name" value="FTSK"/>
    <property type="match status" value="1"/>
</dbReference>
<keyword evidence="6" id="KW-0131">Cell cycle</keyword>
<protein>
    <submittedName>
        <fullName evidence="6">Cell division protein FtsK</fullName>
    </submittedName>
</protein>
<dbReference type="OrthoDB" id="2511091at2"/>
<keyword evidence="1 3" id="KW-0547">Nucleotide-binding</keyword>
<sequence length="294" mass="33853">MLHVNVYEKNLPKSWPYRFNKKTGWKVPIGKTYKEIIWHDFDEVPHLVGGGTTRYGKTNLMKVIMTSLIKSHPEDVELYLVDLKAGVEFGKYRNLKQVKKVATNIQETYDLLLEVCLKLESKQAEARSKGWSNITETKDNKRVFIIVDEAGDIPDEKFMDSEEKQMRQACQWRLAHIARIGGAFGFREIFFSQYTTADVLPRQIKQNADAKICFKIQNGYASEVILGEKNTQAAELPKIRGRAMFKNGPDLIELQVPYISNRVVNHYLKEHEDGDHEPETNANTGLSIEFRDLD</sequence>
<dbReference type="AlphaFoldDB" id="A0A516KHB3"/>
<gene>
    <name evidence="6" type="ORF">FN924_11700</name>
</gene>
<evidence type="ECO:0000256" key="2">
    <source>
        <dbReference type="ARBA" id="ARBA00022840"/>
    </source>
</evidence>
<dbReference type="SUPFAM" id="SSF52540">
    <property type="entry name" value="P-loop containing nucleoside triphosphate hydrolases"/>
    <property type="match status" value="1"/>
</dbReference>
<organism evidence="6 7">
    <name type="scientific">Radiobacillus deserti</name>
    <dbReference type="NCBI Taxonomy" id="2594883"/>
    <lineage>
        <taxon>Bacteria</taxon>
        <taxon>Bacillati</taxon>
        <taxon>Bacillota</taxon>
        <taxon>Bacilli</taxon>
        <taxon>Bacillales</taxon>
        <taxon>Bacillaceae</taxon>
        <taxon>Radiobacillus</taxon>
    </lineage>
</organism>
<evidence type="ECO:0000256" key="3">
    <source>
        <dbReference type="PROSITE-ProRule" id="PRU00289"/>
    </source>
</evidence>
<accession>A0A516KHB3</accession>
<dbReference type="Pfam" id="PF01580">
    <property type="entry name" value="FtsK_SpoIIIE"/>
    <property type="match status" value="1"/>
</dbReference>
<keyword evidence="7" id="KW-1185">Reference proteome</keyword>
<evidence type="ECO:0000256" key="1">
    <source>
        <dbReference type="ARBA" id="ARBA00022741"/>
    </source>
</evidence>
<dbReference type="EMBL" id="CP041666">
    <property type="protein sequence ID" value="QDP40790.1"/>
    <property type="molecule type" value="Genomic_DNA"/>
</dbReference>
<evidence type="ECO:0000313" key="6">
    <source>
        <dbReference type="EMBL" id="QDP40790.1"/>
    </source>
</evidence>
<name>A0A516KHB3_9BACI</name>
<dbReference type="Proteomes" id="UP000315215">
    <property type="component" value="Chromosome"/>
</dbReference>
<dbReference type="PANTHER" id="PTHR22683:SF1">
    <property type="entry name" value="TYPE VII SECRETION SYSTEM PROTEIN ESSC"/>
    <property type="match status" value="1"/>
</dbReference>
<evidence type="ECO:0000313" key="7">
    <source>
        <dbReference type="Proteomes" id="UP000315215"/>
    </source>
</evidence>
<reference evidence="6 7" key="1">
    <citation type="submission" date="2019-07" db="EMBL/GenBank/DDBJ databases">
        <authorList>
            <person name="Li J."/>
        </authorList>
    </citation>
    <scope>NUCLEOTIDE SEQUENCE [LARGE SCALE GENOMIC DNA]</scope>
    <source>
        <strain evidence="6 7">TKL69</strain>
    </source>
</reference>
<evidence type="ECO:0000256" key="4">
    <source>
        <dbReference type="SAM" id="MobiDB-lite"/>
    </source>
</evidence>
<feature type="region of interest" description="Disordered" evidence="4">
    <location>
        <begin position="271"/>
        <end position="294"/>
    </location>
</feature>
<dbReference type="Gene3D" id="3.40.50.300">
    <property type="entry name" value="P-loop containing nucleotide triphosphate hydrolases"/>
    <property type="match status" value="1"/>
</dbReference>
<dbReference type="PANTHER" id="PTHR22683">
    <property type="entry name" value="SPORULATION PROTEIN RELATED"/>
    <property type="match status" value="1"/>
</dbReference>
<dbReference type="InterPro" id="IPR002543">
    <property type="entry name" value="FtsK_dom"/>
</dbReference>
<evidence type="ECO:0000259" key="5">
    <source>
        <dbReference type="PROSITE" id="PS50901"/>
    </source>
</evidence>
<keyword evidence="2 3" id="KW-0067">ATP-binding</keyword>
<dbReference type="GO" id="GO:0051301">
    <property type="term" value="P:cell division"/>
    <property type="evidence" value="ECO:0007669"/>
    <property type="project" value="UniProtKB-KW"/>
</dbReference>
<feature type="binding site" evidence="3">
    <location>
        <begin position="51"/>
        <end position="58"/>
    </location>
    <ligand>
        <name>ATP</name>
        <dbReference type="ChEBI" id="CHEBI:30616"/>
    </ligand>
</feature>
<dbReference type="KEGG" id="aqt:FN924_11700"/>